<sequence length="97" mass="10282">MSSITADTYPESVDSCCPLTPPTFPPSLLALAAAPCGAPVRRQLDFADADANASASALEDYDDFLICVVDSPDFGTAQYPQDFSCGWSVPAPNQRLH</sequence>
<name>A0A6G1BJA1_9ORYZ</name>
<gene>
    <name evidence="1" type="ORF">E2562_014231</name>
</gene>
<dbReference type="AlphaFoldDB" id="A0A6G1BJA1"/>
<organism evidence="1 2">
    <name type="scientific">Oryza meyeriana var. granulata</name>
    <dbReference type="NCBI Taxonomy" id="110450"/>
    <lineage>
        <taxon>Eukaryota</taxon>
        <taxon>Viridiplantae</taxon>
        <taxon>Streptophyta</taxon>
        <taxon>Embryophyta</taxon>
        <taxon>Tracheophyta</taxon>
        <taxon>Spermatophyta</taxon>
        <taxon>Magnoliopsida</taxon>
        <taxon>Liliopsida</taxon>
        <taxon>Poales</taxon>
        <taxon>Poaceae</taxon>
        <taxon>BOP clade</taxon>
        <taxon>Oryzoideae</taxon>
        <taxon>Oryzeae</taxon>
        <taxon>Oryzinae</taxon>
        <taxon>Oryza</taxon>
        <taxon>Oryza meyeriana</taxon>
    </lineage>
</organism>
<reference evidence="1 2" key="1">
    <citation type="submission" date="2019-11" db="EMBL/GenBank/DDBJ databases">
        <title>Whole genome sequence of Oryza granulata.</title>
        <authorList>
            <person name="Li W."/>
        </authorList>
    </citation>
    <scope>NUCLEOTIDE SEQUENCE [LARGE SCALE GENOMIC DNA]</scope>
    <source>
        <strain evidence="2">cv. Menghai</strain>
        <tissue evidence="1">Leaf</tissue>
    </source>
</reference>
<dbReference type="EMBL" id="SPHZ02000012">
    <property type="protein sequence ID" value="KAF0888415.1"/>
    <property type="molecule type" value="Genomic_DNA"/>
</dbReference>
<evidence type="ECO:0000313" key="2">
    <source>
        <dbReference type="Proteomes" id="UP000479710"/>
    </source>
</evidence>
<accession>A0A6G1BJA1</accession>
<proteinExistence type="predicted"/>
<protein>
    <submittedName>
        <fullName evidence="1">Uncharacterized protein</fullName>
    </submittedName>
</protein>
<comment type="caution">
    <text evidence="1">The sequence shown here is derived from an EMBL/GenBank/DDBJ whole genome shotgun (WGS) entry which is preliminary data.</text>
</comment>
<evidence type="ECO:0000313" key="1">
    <source>
        <dbReference type="EMBL" id="KAF0888415.1"/>
    </source>
</evidence>
<dbReference type="Proteomes" id="UP000479710">
    <property type="component" value="Unassembled WGS sequence"/>
</dbReference>
<keyword evidence="2" id="KW-1185">Reference proteome</keyword>